<dbReference type="GO" id="GO:0016491">
    <property type="term" value="F:oxidoreductase activity"/>
    <property type="evidence" value="ECO:0007669"/>
    <property type="project" value="UniProtKB-KW"/>
</dbReference>
<dbReference type="SUPFAM" id="SSF55469">
    <property type="entry name" value="FMN-dependent nitroreductase-like"/>
    <property type="match status" value="1"/>
</dbReference>
<organism evidence="4 5">
    <name type="scientific">Candidatus Limisoma faecipullorum</name>
    <dbReference type="NCBI Taxonomy" id="2840854"/>
    <lineage>
        <taxon>Bacteria</taxon>
        <taxon>Pseudomonadati</taxon>
        <taxon>Bacteroidota</taxon>
        <taxon>Bacteroidia</taxon>
        <taxon>Bacteroidales</taxon>
        <taxon>Candidatus Limisoma</taxon>
    </lineage>
</organism>
<dbReference type="Proteomes" id="UP000823598">
    <property type="component" value="Unassembled WGS sequence"/>
</dbReference>
<name>A0A9D9NJK5_9BACT</name>
<keyword evidence="2" id="KW-0560">Oxidoreductase</keyword>
<dbReference type="InterPro" id="IPR029479">
    <property type="entry name" value="Nitroreductase"/>
</dbReference>
<dbReference type="PANTHER" id="PTHR43673:SF10">
    <property type="entry name" value="NADH DEHYDROGENASE_NAD(P)H NITROREDUCTASE XCC3605-RELATED"/>
    <property type="match status" value="1"/>
</dbReference>
<proteinExistence type="inferred from homology"/>
<reference evidence="4" key="2">
    <citation type="journal article" date="2021" name="PeerJ">
        <title>Extensive microbial diversity within the chicken gut microbiome revealed by metagenomics and culture.</title>
        <authorList>
            <person name="Gilroy R."/>
            <person name="Ravi A."/>
            <person name="Getino M."/>
            <person name="Pursley I."/>
            <person name="Horton D.L."/>
            <person name="Alikhan N.F."/>
            <person name="Baker D."/>
            <person name="Gharbi K."/>
            <person name="Hall N."/>
            <person name="Watson M."/>
            <person name="Adriaenssens E.M."/>
            <person name="Foster-Nyarko E."/>
            <person name="Jarju S."/>
            <person name="Secka A."/>
            <person name="Antonio M."/>
            <person name="Oren A."/>
            <person name="Chaudhuri R.R."/>
            <person name="La Ragione R."/>
            <person name="Hildebrand F."/>
            <person name="Pallen M.J."/>
        </authorList>
    </citation>
    <scope>NUCLEOTIDE SEQUENCE</scope>
    <source>
        <strain evidence="4">6919</strain>
    </source>
</reference>
<dbReference type="InterPro" id="IPR000415">
    <property type="entry name" value="Nitroreductase-like"/>
</dbReference>
<accession>A0A9D9NJK5</accession>
<evidence type="ECO:0000256" key="2">
    <source>
        <dbReference type="ARBA" id="ARBA00023002"/>
    </source>
</evidence>
<sequence>MESIYEIMQRRQSDRAYDPSRKVEREKTERIIAAARLAPSACNSQPWHFIVVDDPEKCRATADALASMGMNKFAAQAPCFIIVVQELPNFTARLGGWIKNKHFPLIDCGIAASYITLAATEEGLGSCILGWFDEKRLKRLFGVPSSRRVLLVIALGYSQQEHREKARRPINEIASRNEY</sequence>
<dbReference type="Pfam" id="PF00881">
    <property type="entry name" value="Nitroreductase"/>
    <property type="match status" value="2"/>
</dbReference>
<evidence type="ECO:0000313" key="4">
    <source>
        <dbReference type="EMBL" id="MBO8475891.1"/>
    </source>
</evidence>
<evidence type="ECO:0000259" key="3">
    <source>
        <dbReference type="Pfam" id="PF00881"/>
    </source>
</evidence>
<dbReference type="PANTHER" id="PTHR43673">
    <property type="entry name" value="NAD(P)H NITROREDUCTASE YDGI-RELATED"/>
    <property type="match status" value="1"/>
</dbReference>
<protein>
    <submittedName>
        <fullName evidence="4">Nitroreductase family protein</fullName>
    </submittedName>
</protein>
<comment type="caution">
    <text evidence="4">The sequence shown here is derived from an EMBL/GenBank/DDBJ whole genome shotgun (WGS) entry which is preliminary data.</text>
</comment>
<reference evidence="4" key="1">
    <citation type="submission" date="2020-10" db="EMBL/GenBank/DDBJ databases">
        <authorList>
            <person name="Gilroy R."/>
        </authorList>
    </citation>
    <scope>NUCLEOTIDE SEQUENCE</scope>
    <source>
        <strain evidence="4">6919</strain>
    </source>
</reference>
<feature type="domain" description="Nitroreductase" evidence="3">
    <location>
        <begin position="9"/>
        <end position="66"/>
    </location>
</feature>
<dbReference type="Gene3D" id="3.40.109.10">
    <property type="entry name" value="NADH Oxidase"/>
    <property type="match status" value="1"/>
</dbReference>
<evidence type="ECO:0000256" key="1">
    <source>
        <dbReference type="ARBA" id="ARBA00007118"/>
    </source>
</evidence>
<evidence type="ECO:0000313" key="5">
    <source>
        <dbReference type="Proteomes" id="UP000823598"/>
    </source>
</evidence>
<gene>
    <name evidence="4" type="ORF">IAB88_02740</name>
</gene>
<comment type="similarity">
    <text evidence="1">Belongs to the nitroreductase family.</text>
</comment>
<dbReference type="EMBL" id="JADIMC010000033">
    <property type="protein sequence ID" value="MBO8475891.1"/>
    <property type="molecule type" value="Genomic_DNA"/>
</dbReference>
<feature type="domain" description="Nitroreductase" evidence="3">
    <location>
        <begin position="69"/>
        <end position="157"/>
    </location>
</feature>
<dbReference type="AlphaFoldDB" id="A0A9D9NJK5"/>